<evidence type="ECO:0000313" key="1">
    <source>
        <dbReference type="Proteomes" id="UP000887580"/>
    </source>
</evidence>
<organism evidence="1 2">
    <name type="scientific">Panagrolaimus sp. PS1159</name>
    <dbReference type="NCBI Taxonomy" id="55785"/>
    <lineage>
        <taxon>Eukaryota</taxon>
        <taxon>Metazoa</taxon>
        <taxon>Ecdysozoa</taxon>
        <taxon>Nematoda</taxon>
        <taxon>Chromadorea</taxon>
        <taxon>Rhabditida</taxon>
        <taxon>Tylenchina</taxon>
        <taxon>Panagrolaimomorpha</taxon>
        <taxon>Panagrolaimoidea</taxon>
        <taxon>Panagrolaimidae</taxon>
        <taxon>Panagrolaimus</taxon>
    </lineage>
</organism>
<name>A0AC35G3X4_9BILA</name>
<sequence>MQQQSSVQESPILTTPPPRKHPSIVDESIVAATPDTPKQPTPKRARLSLNRLQAIRDEEVAQNLALLRSPTLNAPVPKLSARVGAKQKKVSLTSENEKQGRLHSTPVKIDMTLNFTFGLQNISAINSSSTEQTSPRSRTSNITFRRRKTSSTSTRGPR</sequence>
<evidence type="ECO:0000313" key="2">
    <source>
        <dbReference type="WBParaSite" id="PS1159_v2.g23290.t1"/>
    </source>
</evidence>
<dbReference type="WBParaSite" id="PS1159_v2.g23290.t1">
    <property type="protein sequence ID" value="PS1159_v2.g23290.t1"/>
    <property type="gene ID" value="PS1159_v2.g23290"/>
</dbReference>
<reference evidence="2" key="1">
    <citation type="submission" date="2022-11" db="UniProtKB">
        <authorList>
            <consortium name="WormBaseParasite"/>
        </authorList>
    </citation>
    <scope>IDENTIFICATION</scope>
</reference>
<accession>A0AC35G3X4</accession>
<dbReference type="Proteomes" id="UP000887580">
    <property type="component" value="Unplaced"/>
</dbReference>
<protein>
    <submittedName>
        <fullName evidence="2">Condensin complex subunit 1 C-terminal domain-containing protein</fullName>
    </submittedName>
</protein>
<proteinExistence type="predicted"/>